<name>A0A850PDU4_9PROT</name>
<dbReference type="InterPro" id="IPR002347">
    <property type="entry name" value="SDR_fam"/>
</dbReference>
<evidence type="ECO:0000256" key="1">
    <source>
        <dbReference type="ARBA" id="ARBA00006484"/>
    </source>
</evidence>
<dbReference type="Gene3D" id="3.40.50.720">
    <property type="entry name" value="NAD(P)-binding Rossmann-like Domain"/>
    <property type="match status" value="1"/>
</dbReference>
<dbReference type="GO" id="GO:0016491">
    <property type="term" value="F:oxidoreductase activity"/>
    <property type="evidence" value="ECO:0007669"/>
    <property type="project" value="UniProtKB-KW"/>
</dbReference>
<evidence type="ECO:0000313" key="6">
    <source>
        <dbReference type="Proteomes" id="UP000585665"/>
    </source>
</evidence>
<dbReference type="SUPFAM" id="SSF51735">
    <property type="entry name" value="NAD(P)-binding Rossmann-fold domains"/>
    <property type="match status" value="1"/>
</dbReference>
<keyword evidence="6" id="KW-1185">Reference proteome</keyword>
<dbReference type="RefSeq" id="WP_176613412.1">
    <property type="nucleotide sequence ID" value="NZ_JABXXR010000044.1"/>
</dbReference>
<dbReference type="EMBL" id="JABXXR010000044">
    <property type="protein sequence ID" value="NVN40446.1"/>
    <property type="molecule type" value="Genomic_DNA"/>
</dbReference>
<accession>A0A850PDU4</accession>
<dbReference type="PRINTS" id="PR00081">
    <property type="entry name" value="GDHRDH"/>
</dbReference>
<evidence type="ECO:0000259" key="4">
    <source>
        <dbReference type="SMART" id="SM00822"/>
    </source>
</evidence>
<keyword evidence="3" id="KW-0472">Membrane</keyword>
<dbReference type="GO" id="GO:0016020">
    <property type="term" value="C:membrane"/>
    <property type="evidence" value="ECO:0007669"/>
    <property type="project" value="TreeGrafter"/>
</dbReference>
<dbReference type="PANTHER" id="PTHR44196">
    <property type="entry name" value="DEHYDROGENASE/REDUCTASE SDR FAMILY MEMBER 7B"/>
    <property type="match status" value="1"/>
</dbReference>
<dbReference type="PANTHER" id="PTHR44196:SF1">
    <property type="entry name" value="DEHYDROGENASE_REDUCTASE SDR FAMILY MEMBER 7B"/>
    <property type="match status" value="1"/>
</dbReference>
<feature type="transmembrane region" description="Helical" evidence="3">
    <location>
        <begin position="234"/>
        <end position="257"/>
    </location>
</feature>
<gene>
    <name evidence="5" type="ORF">HUK82_07700</name>
</gene>
<organism evidence="5 6">
    <name type="scientific">Ameyamaea chiangmaiensis</name>
    <dbReference type="NCBI Taxonomy" id="442969"/>
    <lineage>
        <taxon>Bacteria</taxon>
        <taxon>Pseudomonadati</taxon>
        <taxon>Pseudomonadota</taxon>
        <taxon>Alphaproteobacteria</taxon>
        <taxon>Acetobacterales</taxon>
        <taxon>Acetobacteraceae</taxon>
        <taxon>Ameyamaea</taxon>
    </lineage>
</organism>
<dbReference type="InterPro" id="IPR057326">
    <property type="entry name" value="KR_dom"/>
</dbReference>
<dbReference type="InterPro" id="IPR036291">
    <property type="entry name" value="NAD(P)-bd_dom_sf"/>
</dbReference>
<dbReference type="Proteomes" id="UP000585665">
    <property type="component" value="Unassembled WGS sequence"/>
</dbReference>
<evidence type="ECO:0000256" key="3">
    <source>
        <dbReference type="SAM" id="Phobius"/>
    </source>
</evidence>
<reference evidence="5 6" key="1">
    <citation type="submission" date="2020-06" db="EMBL/GenBank/DDBJ databases">
        <title>Description of novel acetic acid bacteria.</title>
        <authorList>
            <person name="Sombolestani A."/>
        </authorList>
    </citation>
    <scope>NUCLEOTIDE SEQUENCE [LARGE SCALE GENOMIC DNA]</scope>
    <source>
        <strain evidence="5 6">LMG 27010</strain>
    </source>
</reference>
<keyword evidence="2" id="KW-0560">Oxidoreductase</keyword>
<comment type="similarity">
    <text evidence="1">Belongs to the short-chain dehydrogenases/reductases (SDR) family.</text>
</comment>
<comment type="caution">
    <text evidence="5">The sequence shown here is derived from an EMBL/GenBank/DDBJ whole genome shotgun (WGS) entry which is preliminary data.</text>
</comment>
<feature type="domain" description="Ketoreductase" evidence="4">
    <location>
        <begin position="13"/>
        <end position="186"/>
    </location>
</feature>
<protein>
    <submittedName>
        <fullName evidence="5">SDR family NAD(P)-dependent oxidoreductase</fullName>
    </submittedName>
</protein>
<dbReference type="SMART" id="SM00822">
    <property type="entry name" value="PKS_KR"/>
    <property type="match status" value="1"/>
</dbReference>
<evidence type="ECO:0000313" key="5">
    <source>
        <dbReference type="EMBL" id="NVN40446.1"/>
    </source>
</evidence>
<dbReference type="Pfam" id="PF00106">
    <property type="entry name" value="adh_short"/>
    <property type="match status" value="1"/>
</dbReference>
<keyword evidence="3" id="KW-1133">Transmembrane helix</keyword>
<keyword evidence="3" id="KW-0812">Transmembrane</keyword>
<dbReference type="PROSITE" id="PS00061">
    <property type="entry name" value="ADH_SHORT"/>
    <property type="match status" value="1"/>
</dbReference>
<proteinExistence type="inferred from homology"/>
<dbReference type="AlphaFoldDB" id="A0A850PDU4"/>
<sequence length="276" mass="28934">MPFSSRSSTSTARLAVLTGASGGIGRALIPHLKAAGFEIAAFVRPETPFDEAGVLRVDADLSAVASIDAACAIIRAWERPVHLLVHCAGVIHPSTVAALKAEQVEHEIAINLTAPAVLTTGLLPLMPAGAHIVFVNSMAGALALPGAGLYSATKFGLRALALSLGAELRPRAIRVSSIFPGAVETPMFAREMSEGGSILNFVSPPVSADAMARRIARLCTHPRTETFPSRSDGVFANLCLAMPCLLRAAMPILLWVGRRGQTRYRSRAPSPGVDVS</sequence>
<evidence type="ECO:0000256" key="2">
    <source>
        <dbReference type="ARBA" id="ARBA00023002"/>
    </source>
</evidence>
<dbReference type="InterPro" id="IPR020904">
    <property type="entry name" value="Sc_DH/Rdtase_CS"/>
</dbReference>